<dbReference type="AlphaFoldDB" id="A0A344TCQ6"/>
<sequence length="259" mass="29862">MKVVIFAGGLGTRLMEETEARPKPMVEIGGKPILWHIMKIYEHYGFNEFIICLGYKAQMIKEYFLNYYLYNSDVTIELEKNKIEVHYTDAESFKVTLIDTGLHTNTAGRLKRAQKYIGQDAFMLTYGDGVSDINLHKLLEFHKSHGKLATLTSIQVPGRFGNLETSRNGIVKKFHEKPEGDGMWINGGFFVMESGIFNYLDGDMDDIQWEKKPLVEIANDGQLAAFRHHGFWKAMDAMRDRIELEALWNSNNAPWKIWE</sequence>
<dbReference type="InterPro" id="IPR013446">
    <property type="entry name" value="G1P_cyt_trans-like"/>
</dbReference>
<keyword evidence="3" id="KW-1185">Reference proteome</keyword>
<dbReference type="PANTHER" id="PTHR47183">
    <property type="entry name" value="GLUCOSE-1-PHOSPHATE CYTIDYLYLTRANSFERASE-RELATED"/>
    <property type="match status" value="1"/>
</dbReference>
<dbReference type="Pfam" id="PF00483">
    <property type="entry name" value="NTP_transferase"/>
    <property type="match status" value="1"/>
</dbReference>
<proteinExistence type="predicted"/>
<dbReference type="GO" id="GO:0047343">
    <property type="term" value="F:glucose-1-phosphate cytidylyltransferase activity"/>
    <property type="evidence" value="ECO:0007669"/>
    <property type="project" value="UniProtKB-EC"/>
</dbReference>
<gene>
    <name evidence="2" type="primary">rfbF</name>
    <name evidence="2" type="ORF">DR864_01125</name>
</gene>
<dbReference type="InterPro" id="IPR046981">
    <property type="entry name" value="G1P_cyt_trans"/>
</dbReference>
<evidence type="ECO:0000259" key="1">
    <source>
        <dbReference type="Pfam" id="PF00483"/>
    </source>
</evidence>
<dbReference type="SUPFAM" id="SSF53448">
    <property type="entry name" value="Nucleotide-diphospho-sugar transferases"/>
    <property type="match status" value="1"/>
</dbReference>
<dbReference type="EC" id="2.7.7.33" evidence="2"/>
<accession>A0A344TCQ6</accession>
<protein>
    <submittedName>
        <fullName evidence="2">Glucose-1-phosphate cytidylyltransferase</fullName>
        <ecNumber evidence="2">2.7.7.33</ecNumber>
    </submittedName>
</protein>
<feature type="domain" description="Nucleotidyl transferase" evidence="1">
    <location>
        <begin position="2"/>
        <end position="207"/>
    </location>
</feature>
<evidence type="ECO:0000313" key="2">
    <source>
        <dbReference type="EMBL" id="AXE16427.1"/>
    </source>
</evidence>
<dbReference type="KEGG" id="run:DR864_01125"/>
<evidence type="ECO:0000313" key="3">
    <source>
        <dbReference type="Proteomes" id="UP000251993"/>
    </source>
</evidence>
<dbReference type="CDD" id="cd02524">
    <property type="entry name" value="G1P_cytidylyltransferase"/>
    <property type="match status" value="1"/>
</dbReference>
<dbReference type="RefSeq" id="WP_114065214.1">
    <property type="nucleotide sequence ID" value="NZ_CP030850.1"/>
</dbReference>
<dbReference type="InterPro" id="IPR005835">
    <property type="entry name" value="NTP_transferase_dom"/>
</dbReference>
<dbReference type="PANTHER" id="PTHR47183:SF1">
    <property type="entry name" value="GLUCOSE-1-PHOSPHATE CYTIDYLYLTRANSFERASE"/>
    <property type="match status" value="1"/>
</dbReference>
<organism evidence="2 3">
    <name type="scientific">Runella rosea</name>
    <dbReference type="NCBI Taxonomy" id="2259595"/>
    <lineage>
        <taxon>Bacteria</taxon>
        <taxon>Pseudomonadati</taxon>
        <taxon>Bacteroidota</taxon>
        <taxon>Cytophagia</taxon>
        <taxon>Cytophagales</taxon>
        <taxon>Spirosomataceae</taxon>
        <taxon>Runella</taxon>
    </lineage>
</organism>
<keyword evidence="2" id="KW-0548">Nucleotidyltransferase</keyword>
<dbReference type="InterPro" id="IPR029044">
    <property type="entry name" value="Nucleotide-diphossugar_trans"/>
</dbReference>
<dbReference type="Gene3D" id="3.90.550.10">
    <property type="entry name" value="Spore Coat Polysaccharide Biosynthesis Protein SpsA, Chain A"/>
    <property type="match status" value="1"/>
</dbReference>
<dbReference type="NCBIfam" id="TIGR02623">
    <property type="entry name" value="G1P_cyt_trans"/>
    <property type="match status" value="1"/>
</dbReference>
<reference evidence="2 3" key="1">
    <citation type="submission" date="2018-07" db="EMBL/GenBank/DDBJ databases">
        <title>Genome sequencing of Runella.</title>
        <authorList>
            <person name="Baek M.-G."/>
            <person name="Yi H."/>
        </authorList>
    </citation>
    <scope>NUCLEOTIDE SEQUENCE [LARGE SCALE GENOMIC DNA]</scope>
    <source>
        <strain evidence="2 3">HYN0085</strain>
    </source>
</reference>
<dbReference type="EMBL" id="CP030850">
    <property type="protein sequence ID" value="AXE16427.1"/>
    <property type="molecule type" value="Genomic_DNA"/>
</dbReference>
<dbReference type="Proteomes" id="UP000251993">
    <property type="component" value="Chromosome"/>
</dbReference>
<dbReference type="OrthoDB" id="9803871at2"/>
<name>A0A344TCQ6_9BACT</name>
<keyword evidence="2" id="KW-0808">Transferase</keyword>
<dbReference type="GO" id="GO:0009243">
    <property type="term" value="P:O antigen biosynthetic process"/>
    <property type="evidence" value="ECO:0007669"/>
    <property type="project" value="InterPro"/>
</dbReference>